<organism evidence="2 3">
    <name type="scientific">Algoriphagus faecimaris</name>
    <dbReference type="NCBI Taxonomy" id="686796"/>
    <lineage>
        <taxon>Bacteria</taxon>
        <taxon>Pseudomonadati</taxon>
        <taxon>Bacteroidota</taxon>
        <taxon>Cytophagia</taxon>
        <taxon>Cytophagales</taxon>
        <taxon>Cyclobacteriaceae</taxon>
        <taxon>Algoriphagus</taxon>
    </lineage>
</organism>
<dbReference type="Pfam" id="PF13174">
    <property type="entry name" value="TPR_6"/>
    <property type="match status" value="1"/>
</dbReference>
<dbReference type="OrthoDB" id="1197043at2"/>
<keyword evidence="3" id="KW-1185">Reference proteome</keyword>
<gene>
    <name evidence="2" type="ORF">SAMN04488104_103549</name>
</gene>
<reference evidence="3" key="1">
    <citation type="submission" date="2016-10" db="EMBL/GenBank/DDBJ databases">
        <authorList>
            <person name="Varghese N."/>
            <person name="Submissions S."/>
        </authorList>
    </citation>
    <scope>NUCLEOTIDE SEQUENCE [LARGE SCALE GENOMIC DNA]</scope>
    <source>
        <strain evidence="3">DSM 23095</strain>
    </source>
</reference>
<dbReference type="PROSITE" id="PS50005">
    <property type="entry name" value="TPR"/>
    <property type="match status" value="1"/>
</dbReference>
<dbReference type="EMBL" id="FNAC01000035">
    <property type="protein sequence ID" value="SDD53304.1"/>
    <property type="molecule type" value="Genomic_DNA"/>
</dbReference>
<dbReference type="SUPFAM" id="SSF48452">
    <property type="entry name" value="TPR-like"/>
    <property type="match status" value="1"/>
</dbReference>
<evidence type="ECO:0000256" key="1">
    <source>
        <dbReference type="PROSITE-ProRule" id="PRU00339"/>
    </source>
</evidence>
<keyword evidence="1" id="KW-0802">TPR repeat</keyword>
<feature type="repeat" description="TPR" evidence="1">
    <location>
        <begin position="67"/>
        <end position="100"/>
    </location>
</feature>
<dbReference type="RefSeq" id="WP_087940523.1">
    <property type="nucleotide sequence ID" value="NZ_FNAC01000035.1"/>
</dbReference>
<evidence type="ECO:0000313" key="3">
    <source>
        <dbReference type="Proteomes" id="UP000199060"/>
    </source>
</evidence>
<sequence length="513" mass="58953">MKESICFKLVKVFIPFILTLVFIGSAKGQEQDFYAQLGKADSLLNLGQIQPAIQILSRLESQYRANENLIRTLGKAYYWSKDFEQTKDYFKQRIDENPSFLQVKLDYARILYELQEWQESVLLLDSLHKDLPKDPEINQKLAEINYWLGGNKNISIRYLEAILRDYPDNPSAIQFKNEIERETASVLSIHSGYYSDSQPMNYGLLGATFNWYQSSKFQPTLSLESRFYQDYDPISSLSVKNKFGFFSTQTSFTLSMGTVLNPAWDNPVLIYSGMLEQSLGNNFSISGEYAKEAYLYTLASLNQAINPQLASFRLFREPGKLWSGNLQLDQRTFNPSNKLQTVSLWFLARVFKSPKFEFQLGYAGILSDTDTVQFEPKSSSLFPISPPEFGALVPGVYAPYFSPIDQTIHGILGKASWNLTRTQSFNITGNYGVFAEIENPNIYYFGPEFIVPSPIDPSDLFLIFNTERYQPVDLKIDYVNEFSQKTALSISYQYQKTIFFDSHFLKVNLIQKF</sequence>
<dbReference type="STRING" id="686796.SAMN04488104_103549"/>
<accession>A0A1G6VIE2</accession>
<name>A0A1G6VIE2_9BACT</name>
<dbReference type="Proteomes" id="UP000199060">
    <property type="component" value="Unassembled WGS sequence"/>
</dbReference>
<dbReference type="Gene3D" id="1.25.40.10">
    <property type="entry name" value="Tetratricopeptide repeat domain"/>
    <property type="match status" value="1"/>
</dbReference>
<protein>
    <submittedName>
        <fullName evidence="2">Tetratricopeptide repeat-containing protein</fullName>
    </submittedName>
</protein>
<dbReference type="AlphaFoldDB" id="A0A1G6VIE2"/>
<dbReference type="InterPro" id="IPR019734">
    <property type="entry name" value="TPR_rpt"/>
</dbReference>
<dbReference type="Pfam" id="PF14559">
    <property type="entry name" value="TPR_19"/>
    <property type="match status" value="1"/>
</dbReference>
<dbReference type="InterPro" id="IPR011990">
    <property type="entry name" value="TPR-like_helical_dom_sf"/>
</dbReference>
<proteinExistence type="predicted"/>
<evidence type="ECO:0000313" key="2">
    <source>
        <dbReference type="EMBL" id="SDD53304.1"/>
    </source>
</evidence>